<protein>
    <submittedName>
        <fullName evidence="1">YheC/YheD family protein</fullName>
    </submittedName>
</protein>
<accession>A0AA96LX01</accession>
<dbReference type="Proteomes" id="UP001304650">
    <property type="component" value="Chromosome"/>
</dbReference>
<dbReference type="SUPFAM" id="SSF56059">
    <property type="entry name" value="Glutathione synthetase ATP-binding domain-like"/>
    <property type="match status" value="1"/>
</dbReference>
<sequence length="255" mass="29345">MAAKYKSHSIRSKWRKTKWLLKQPNLRRYVPRTLLFTRSHLNTMLASYSTVFFKPTGGSGGNHIIKITKKSGSGGYHTQLNRKRSFHKSVDQLHRYLVSFARGRSFLLQKGISLAKTRGRPFDIRVMVQKSNAGKWISTALFAKIGKLGKVATNYNQGGTVGYFHHTLQGAGYSVARSRQKERSLNWLGVEVGKNFDRNYKGFRELGLDVALDHHGRPWILEVNTRPQFYPLKHMSNRSLYQRMLKSGKQYGRTR</sequence>
<dbReference type="AlphaFoldDB" id="A0AA96LX01"/>
<gene>
    <name evidence="1" type="ORF">MJB10_08995</name>
</gene>
<proteinExistence type="predicted"/>
<evidence type="ECO:0000313" key="1">
    <source>
        <dbReference type="EMBL" id="WNR46210.1"/>
    </source>
</evidence>
<dbReference type="InterPro" id="IPR026838">
    <property type="entry name" value="YheC/D"/>
</dbReference>
<evidence type="ECO:0000313" key="2">
    <source>
        <dbReference type="Proteomes" id="UP001304650"/>
    </source>
</evidence>
<dbReference type="Pfam" id="PF14398">
    <property type="entry name" value="ATPgrasp_YheCD"/>
    <property type="match status" value="1"/>
</dbReference>
<organism evidence="1 2">
    <name type="scientific">Paenibacillus roseopurpureus</name>
    <dbReference type="NCBI Taxonomy" id="2918901"/>
    <lineage>
        <taxon>Bacteria</taxon>
        <taxon>Bacillati</taxon>
        <taxon>Bacillota</taxon>
        <taxon>Bacilli</taxon>
        <taxon>Bacillales</taxon>
        <taxon>Paenibacillaceae</taxon>
        <taxon>Paenibacillus</taxon>
    </lineage>
</organism>
<dbReference type="RefSeq" id="WP_314803719.1">
    <property type="nucleotide sequence ID" value="NZ_CP130319.1"/>
</dbReference>
<dbReference type="KEGG" id="proo:MJB10_08995"/>
<dbReference type="EMBL" id="CP130319">
    <property type="protein sequence ID" value="WNR46210.1"/>
    <property type="molecule type" value="Genomic_DNA"/>
</dbReference>
<dbReference type="Gene3D" id="3.30.470.20">
    <property type="entry name" value="ATP-grasp fold, B domain"/>
    <property type="match status" value="1"/>
</dbReference>
<name>A0AA96LX01_9BACL</name>
<keyword evidence="2" id="KW-1185">Reference proteome</keyword>
<reference evidence="1" key="1">
    <citation type="submission" date="2022-02" db="EMBL/GenBank/DDBJ databases">
        <title>Paenibacillus sp. MBLB1832 Whole Genome Shotgun Sequencing.</title>
        <authorList>
            <person name="Hwang C.Y."/>
            <person name="Cho E.-S."/>
            <person name="Seo M.-J."/>
        </authorList>
    </citation>
    <scope>NUCLEOTIDE SEQUENCE</scope>
    <source>
        <strain evidence="1">MBLB1832</strain>
    </source>
</reference>